<dbReference type="NCBIfam" id="TIGR02532">
    <property type="entry name" value="IV_pilin_GFxxxE"/>
    <property type="match status" value="1"/>
</dbReference>
<dbReference type="InterPro" id="IPR012902">
    <property type="entry name" value="N_methyl_site"/>
</dbReference>
<dbReference type="Gene3D" id="3.30.700.10">
    <property type="entry name" value="Glycoprotein, Type 4 Pilin"/>
    <property type="match status" value="1"/>
</dbReference>
<sequence length="159" mass="17390">MNRDRSFHRRSTAGFTLIEVLIAILVLAVGLLGFALLQTMNVRFVQSANYRTQATNLAYDLIDQMRSNRYQVGQYTAATFAAGAVTATGACEYPTGETVSVSQNITRWQCQVAKALGDKAAATVTYVNGVATVAISWGDQRWDKENPEAVTSFALRTEI</sequence>
<organism evidence="2 3">
    <name type="scientific">Xanthomonas arboricola</name>
    <dbReference type="NCBI Taxonomy" id="56448"/>
    <lineage>
        <taxon>Bacteria</taxon>
        <taxon>Pseudomonadati</taxon>
        <taxon>Pseudomonadota</taxon>
        <taxon>Gammaproteobacteria</taxon>
        <taxon>Lysobacterales</taxon>
        <taxon>Lysobacteraceae</taxon>
        <taxon>Xanthomonas</taxon>
    </lineage>
</organism>
<accession>A0A0E3YM77</accession>
<reference evidence="2 3" key="1">
    <citation type="submission" date="2016-08" db="EMBL/GenBank/DDBJ databases">
        <title>Evolution of the type three secretion system and type three effector repertoires in Xanthomonas.</title>
        <authorList>
            <person name="Merda D."/>
            <person name="Briand M."/>
            <person name="Bosis E."/>
            <person name="Rousseau C."/>
            <person name="Portier P."/>
            <person name="Jacques M.-A."/>
            <person name="Fischer-Le Saux M."/>
        </authorList>
    </citation>
    <scope>NUCLEOTIDE SEQUENCE [LARGE SCALE GENOMIC DNA]</scope>
    <source>
        <strain evidence="2 3">CFBP 7645</strain>
    </source>
</reference>
<dbReference type="Pfam" id="PF22150">
    <property type="entry name" value="Tt1218-like"/>
    <property type="match status" value="1"/>
</dbReference>
<dbReference type="Pfam" id="PF07963">
    <property type="entry name" value="N_methyl"/>
    <property type="match status" value="1"/>
</dbReference>
<dbReference type="NCBIfam" id="TIGR02523">
    <property type="entry name" value="type_IV_pilV"/>
    <property type="match status" value="1"/>
</dbReference>
<dbReference type="InterPro" id="IPR013362">
    <property type="entry name" value="Pilus_4_PilV"/>
</dbReference>
<evidence type="ECO:0000313" key="3">
    <source>
        <dbReference type="Proteomes" id="UP000239204"/>
    </source>
</evidence>
<dbReference type="SUPFAM" id="SSF54523">
    <property type="entry name" value="Pili subunits"/>
    <property type="match status" value="1"/>
</dbReference>
<feature type="domain" description="Type IV pilin Tt1218-like" evidence="1">
    <location>
        <begin position="37"/>
        <end position="92"/>
    </location>
</feature>
<dbReference type="RefSeq" id="WP_046343309.1">
    <property type="nucleotide sequence ID" value="NZ_CP011256.1"/>
</dbReference>
<evidence type="ECO:0000313" key="2">
    <source>
        <dbReference type="EMBL" id="PPU07448.1"/>
    </source>
</evidence>
<dbReference type="AlphaFoldDB" id="A0A0E3YM77"/>
<protein>
    <submittedName>
        <fullName evidence="2">Type IV pilus modification protein PilV</fullName>
    </submittedName>
</protein>
<evidence type="ECO:0000259" key="1">
    <source>
        <dbReference type="Pfam" id="PF22150"/>
    </source>
</evidence>
<name>A0A0E3YM77_9XANT</name>
<dbReference type="OrthoDB" id="8547299at2"/>
<accession>A0A2S7ACI5</accession>
<dbReference type="EMBL" id="MIGY01000002">
    <property type="protein sequence ID" value="PPU07448.1"/>
    <property type="molecule type" value="Genomic_DNA"/>
</dbReference>
<dbReference type="Proteomes" id="UP000239204">
    <property type="component" value="Unassembled WGS sequence"/>
</dbReference>
<dbReference type="InterPro" id="IPR054402">
    <property type="entry name" value="Tt1218-like_dom"/>
</dbReference>
<comment type="caution">
    <text evidence="2">The sequence shown here is derived from an EMBL/GenBank/DDBJ whole genome shotgun (WGS) entry which is preliminary data.</text>
</comment>
<proteinExistence type="predicted"/>
<dbReference type="InterPro" id="IPR045584">
    <property type="entry name" value="Pilin-like"/>
</dbReference>
<gene>
    <name evidence="2" type="primary">pilV</name>
    <name evidence="2" type="ORF">XarjCFBP7645_07265</name>
</gene>